<organism evidence="8">
    <name type="scientific">Zea mays</name>
    <name type="common">Maize</name>
    <dbReference type="NCBI Taxonomy" id="4577"/>
    <lineage>
        <taxon>Eukaryota</taxon>
        <taxon>Viridiplantae</taxon>
        <taxon>Streptophyta</taxon>
        <taxon>Embryophyta</taxon>
        <taxon>Tracheophyta</taxon>
        <taxon>Spermatophyta</taxon>
        <taxon>Magnoliopsida</taxon>
        <taxon>Liliopsida</taxon>
        <taxon>Poales</taxon>
        <taxon>Poaceae</taxon>
        <taxon>PACMAD clade</taxon>
        <taxon>Panicoideae</taxon>
        <taxon>Andropogonodae</taxon>
        <taxon>Andropogoneae</taxon>
        <taxon>Tripsacinae</taxon>
        <taxon>Zea</taxon>
    </lineage>
</organism>
<comment type="subcellular location">
    <subcellularLocation>
        <location evidence="1">Membrane</location>
        <topology evidence="1">Multi-pass membrane protein</topology>
    </subcellularLocation>
</comment>
<dbReference type="AlphaFoldDB" id="A0A1D6HF06"/>
<dbReference type="Gene3D" id="1.20.1740.10">
    <property type="entry name" value="Amino acid/polyamine transporter I"/>
    <property type="match status" value="1"/>
</dbReference>
<feature type="transmembrane region" description="Helical" evidence="7">
    <location>
        <begin position="286"/>
        <end position="307"/>
    </location>
</feature>
<dbReference type="GO" id="GO:0016020">
    <property type="term" value="C:membrane"/>
    <property type="evidence" value="ECO:0007669"/>
    <property type="project" value="UniProtKB-SubCell"/>
</dbReference>
<feature type="transmembrane region" description="Helical" evidence="7">
    <location>
        <begin position="89"/>
        <end position="110"/>
    </location>
</feature>
<dbReference type="Pfam" id="PF13520">
    <property type="entry name" value="AA_permease_2"/>
    <property type="match status" value="1"/>
</dbReference>
<evidence type="ECO:0000256" key="6">
    <source>
        <dbReference type="SAM" id="MobiDB-lite"/>
    </source>
</evidence>
<dbReference type="PANTHER" id="PTHR43243">
    <property type="entry name" value="INNER MEMBRANE TRANSPORTER YGJI-RELATED"/>
    <property type="match status" value="1"/>
</dbReference>
<dbReference type="EMBL" id="CM000781">
    <property type="protein sequence ID" value="AQK73226.1"/>
    <property type="molecule type" value="Genomic_DNA"/>
</dbReference>
<feature type="region of interest" description="Disordered" evidence="6">
    <location>
        <begin position="1"/>
        <end position="27"/>
    </location>
</feature>
<feature type="transmembrane region" description="Helical" evidence="7">
    <location>
        <begin position="259"/>
        <end position="280"/>
    </location>
</feature>
<name>A0A1D6HF06_MAIZE</name>
<sequence>MTQEPTSLLPIWARTPTTRRPKSRRHQLPIPSDAMEEARDHRLSSTAGRPFLSGFCAAALRRKPLGARASAAAAATGEGLVRQLGVLDLVLLGIGASIGAGIFVVTGTVARDAGPGVTISFVLAGAACVLNALCYAELASRLPAVVGGAYLYTYAAFNEITAFLVFTQLMVDYHIGAASIARSLASYFIEFLELIPLLKGQIPSWVGHGEEFFGGVVSINILAPVLLIILTAILCYGVKESSAVNTFMTTLKVRLLTCPYWVCVCCNLNLLIVELARRYLHVTSLLGRWLGILFPYGTSCSMIRVFCACRRQCFLMLGVMFLKI</sequence>
<comment type="similarity">
    <text evidence="2">Belongs to the amino acid-polyamine-organocation (APC) superfamily. Cationic amino acid transporter (CAT) (TC 2.A.3.3) family.</text>
</comment>
<keyword evidence="4 7" id="KW-1133">Transmembrane helix</keyword>
<gene>
    <name evidence="8" type="ORF">ZEAMMB73_Zm00001d017472</name>
</gene>
<evidence type="ECO:0000256" key="7">
    <source>
        <dbReference type="SAM" id="Phobius"/>
    </source>
</evidence>
<keyword evidence="5 7" id="KW-0472">Membrane</keyword>
<dbReference type="InterPro" id="IPR002293">
    <property type="entry name" value="AA/rel_permease1"/>
</dbReference>
<dbReference type="PANTHER" id="PTHR43243:SF45">
    <property type="entry name" value="CATIONIC AMINO ACID TRANSPORTER 9, CHLOROPLASTIC"/>
    <property type="match status" value="1"/>
</dbReference>
<feature type="transmembrane region" description="Helical" evidence="7">
    <location>
        <begin position="117"/>
        <end position="138"/>
    </location>
</feature>
<reference evidence="8" key="1">
    <citation type="submission" date="2015-12" db="EMBL/GenBank/DDBJ databases">
        <title>Update maize B73 reference genome by single molecule sequencing technologies.</title>
        <authorList>
            <consortium name="Maize Genome Sequencing Project"/>
            <person name="Ware D."/>
        </authorList>
    </citation>
    <scope>NUCLEOTIDE SEQUENCE</scope>
    <source>
        <tissue evidence="8">Seedling</tissue>
    </source>
</reference>
<protein>
    <submittedName>
        <fullName evidence="8">Cationic amino acid transporter 9 chloroplastic</fullName>
    </submittedName>
</protein>
<evidence type="ECO:0000256" key="2">
    <source>
        <dbReference type="ARBA" id="ARBA00008572"/>
    </source>
</evidence>
<feature type="transmembrane region" description="Helical" evidence="7">
    <location>
        <begin position="212"/>
        <end position="238"/>
    </location>
</feature>
<dbReference type="ExpressionAtlas" id="A0A1D6HF06">
    <property type="expression patterns" value="baseline and differential"/>
</dbReference>
<evidence type="ECO:0000256" key="1">
    <source>
        <dbReference type="ARBA" id="ARBA00004141"/>
    </source>
</evidence>
<proteinExistence type="inferred from homology"/>
<evidence type="ECO:0000256" key="5">
    <source>
        <dbReference type="ARBA" id="ARBA00023136"/>
    </source>
</evidence>
<feature type="compositionally biased region" description="Basic residues" evidence="6">
    <location>
        <begin position="17"/>
        <end position="27"/>
    </location>
</feature>
<evidence type="ECO:0000256" key="3">
    <source>
        <dbReference type="ARBA" id="ARBA00022692"/>
    </source>
</evidence>
<accession>A0A1D6HF06</accession>
<keyword evidence="3 7" id="KW-0812">Transmembrane</keyword>
<evidence type="ECO:0000256" key="4">
    <source>
        <dbReference type="ARBA" id="ARBA00022989"/>
    </source>
</evidence>
<evidence type="ECO:0000313" key="8">
    <source>
        <dbReference type="EMBL" id="AQK73226.1"/>
    </source>
</evidence>
<feature type="transmembrane region" description="Helical" evidence="7">
    <location>
        <begin position="144"/>
        <end position="166"/>
    </location>
</feature>
<dbReference type="GO" id="GO:0022857">
    <property type="term" value="F:transmembrane transporter activity"/>
    <property type="evidence" value="ECO:0007669"/>
    <property type="project" value="InterPro"/>
</dbReference>